<organism evidence="1">
    <name type="scientific">Blautia hansenii</name>
    <name type="common">Ruminococcus hansenii</name>
    <dbReference type="NCBI Taxonomy" id="1322"/>
    <lineage>
        <taxon>Bacteria</taxon>
        <taxon>Bacillati</taxon>
        <taxon>Bacillota</taxon>
        <taxon>Clostridia</taxon>
        <taxon>Lachnospirales</taxon>
        <taxon>Lachnospiraceae</taxon>
        <taxon>Blautia</taxon>
    </lineage>
</organism>
<protein>
    <recommendedName>
        <fullName evidence="2">DNA helicase UvrD</fullName>
    </recommendedName>
</protein>
<dbReference type="RefSeq" id="WP_156341997.1">
    <property type="nucleotide sequence ID" value="NZ_CACRSY010000007.1"/>
</dbReference>
<dbReference type="EMBL" id="CACRSY010000007">
    <property type="protein sequence ID" value="VYS86271.1"/>
    <property type="molecule type" value="Genomic_DNA"/>
</dbReference>
<accession>A0A6N2S1U3</accession>
<evidence type="ECO:0008006" key="2">
    <source>
        <dbReference type="Google" id="ProtNLM"/>
    </source>
</evidence>
<dbReference type="SUPFAM" id="SSF89550">
    <property type="entry name" value="PHP domain-like"/>
    <property type="match status" value="1"/>
</dbReference>
<dbReference type="Gene3D" id="3.20.20.140">
    <property type="entry name" value="Metal-dependent hydrolases"/>
    <property type="match status" value="1"/>
</dbReference>
<sequence>MFISDLHIHSKFSRATSKDCDLEHLEMWARKKGIQILGTGDFTHPVWQEEIREKLEPAEDGLYRLKKEYRISDGFVPDTITPRFAVTGEISSIYKKGGKTRRVHSLLILPSLEKAQKLSEKLEKIGNLHSDGRPILGLPCKDLLEMLLETTEKGIYVPAHIWTPHFSMMGAFSAFSSPEECFEELTHYIHAVETGLSSDPAMNWRVPAIEKMQLISNSDAHSPSKLGREANLMEIEMSYNGLEKAIQTGEGLSGTIEFYPEEGKYHLDGHRKCQVCLTPKQTKEQGGICPVCGKKLTVGVLHRIEELADKEEGYIKEGAKPFEKLVPLMEIIAEDMGYSTASKKVFEKYQQALLKLGTEFEILREIPLEDIKRQMGETIAEGISHIRKGEVQCISGFDGEYGKIKVMEP</sequence>
<gene>
    <name evidence="1" type="ORF">BHLFYP23_01853</name>
</gene>
<dbReference type="CDD" id="cd19067">
    <property type="entry name" value="PfuEndoQ-like"/>
    <property type="match status" value="1"/>
</dbReference>
<dbReference type="PANTHER" id="PTHR40084:SF1">
    <property type="entry name" value="PHOSPHOTRANSFERASE"/>
    <property type="match status" value="1"/>
</dbReference>
<dbReference type="InterPro" id="IPR016195">
    <property type="entry name" value="Pol/histidinol_Pase-like"/>
</dbReference>
<proteinExistence type="predicted"/>
<dbReference type="PANTHER" id="PTHR40084">
    <property type="entry name" value="PHOSPHOHYDROLASE, PHP FAMILY"/>
    <property type="match status" value="1"/>
</dbReference>
<name>A0A6N2S1U3_BLAHA</name>
<dbReference type="AlphaFoldDB" id="A0A6N2S1U3"/>
<evidence type="ECO:0000313" key="1">
    <source>
        <dbReference type="EMBL" id="VYS86271.1"/>
    </source>
</evidence>
<reference evidence="1" key="1">
    <citation type="submission" date="2019-11" db="EMBL/GenBank/DDBJ databases">
        <authorList>
            <person name="Feng L."/>
        </authorList>
    </citation>
    <scope>NUCLEOTIDE SEQUENCE</scope>
    <source>
        <strain evidence="1">BhanseniiLFYP23</strain>
    </source>
</reference>